<evidence type="ECO:0000313" key="10">
    <source>
        <dbReference type="Proteomes" id="UP000008385"/>
    </source>
</evidence>
<proteinExistence type="inferred from homology"/>
<dbReference type="InterPro" id="IPR023418">
    <property type="entry name" value="Thyroxine_BS"/>
</dbReference>
<dbReference type="InterPro" id="IPR023416">
    <property type="entry name" value="Transthyretin/HIU_hydrolase_d"/>
</dbReference>
<dbReference type="InterPro" id="IPR036817">
    <property type="entry name" value="Transthyretin/HIU_hydrolase_sf"/>
</dbReference>
<comment type="catalytic activity">
    <reaction evidence="1 7">
        <text>5-hydroxyisourate + H2O = 5-hydroxy-2-oxo-4-ureido-2,5-dihydro-1H-imidazole-5-carboxylate + H(+)</text>
        <dbReference type="Rhea" id="RHEA:23736"/>
        <dbReference type="ChEBI" id="CHEBI:15377"/>
        <dbReference type="ChEBI" id="CHEBI:15378"/>
        <dbReference type="ChEBI" id="CHEBI:18072"/>
        <dbReference type="ChEBI" id="CHEBI:58639"/>
        <dbReference type="EC" id="3.5.2.17"/>
    </reaction>
</comment>
<dbReference type="eggNOG" id="COG2351">
    <property type="taxonomic scope" value="Bacteria"/>
</dbReference>
<dbReference type="Gene3D" id="2.60.40.180">
    <property type="entry name" value="Transthyretin/hydroxyisourate hydrolase domain"/>
    <property type="match status" value="1"/>
</dbReference>
<keyword evidence="6 7" id="KW-0378">Hydrolase</keyword>
<dbReference type="CDD" id="cd05822">
    <property type="entry name" value="TLP_HIUase"/>
    <property type="match status" value="1"/>
</dbReference>
<comment type="subunit">
    <text evidence="4 7">Homotetramer.</text>
</comment>
<name>F5XY51_RAMTT</name>
<dbReference type="EC" id="3.5.2.17" evidence="7"/>
<dbReference type="SUPFAM" id="SSF49472">
    <property type="entry name" value="Transthyretin (synonym: prealbumin)"/>
    <property type="match status" value="1"/>
</dbReference>
<sequence>MHGVQGRAARLYTLPSTILEPTMGLSTHVLDTAHGRPAAGMRVALYATGAGGQARLLKHVELNADGRAPDGPLLDGASVRAGTYRLVFEVAGYFRGRGVELPEPPFLDQVALDFGIADPAAHYHVPLLVSPWSYSTYRGS</sequence>
<dbReference type="KEGG" id="rta:Rta_32640"/>
<dbReference type="EMBL" id="CP000245">
    <property type="protein sequence ID" value="AEG94376.1"/>
    <property type="molecule type" value="Genomic_DNA"/>
</dbReference>
<reference evidence="10" key="1">
    <citation type="submission" date="2006-01" db="EMBL/GenBank/DDBJ databases">
        <title>Genome of the cyst-dividing bacterium Ramlibacter tataouinensis.</title>
        <authorList>
            <person name="Barakat M."/>
            <person name="Ortet P."/>
            <person name="De Luca G."/>
            <person name="Jourlin-Castelli C."/>
            <person name="Ansaldi M."/>
            <person name="Py B."/>
            <person name="Fichant G."/>
            <person name="Coutinho P."/>
            <person name="Voulhoux R."/>
            <person name="Bastien O."/>
            <person name="Roy S."/>
            <person name="Marechal E."/>
            <person name="Henrissat B."/>
            <person name="Quentin Y."/>
            <person name="Noirot P."/>
            <person name="Filloux A."/>
            <person name="Mejean V."/>
            <person name="DuBow M."/>
            <person name="Barras F."/>
            <person name="Heulin T."/>
        </authorList>
    </citation>
    <scope>NUCLEOTIDE SEQUENCE [LARGE SCALE GENOMIC DNA]</scope>
    <source>
        <strain evidence="10">ATCC BAA-407 / DSM 14655 / LMG 21543 / TTB310</strain>
    </source>
</reference>
<evidence type="ECO:0000256" key="2">
    <source>
        <dbReference type="ARBA" id="ARBA00002704"/>
    </source>
</evidence>
<evidence type="ECO:0000313" key="9">
    <source>
        <dbReference type="EMBL" id="AEG94376.1"/>
    </source>
</evidence>
<dbReference type="GO" id="GO:0033971">
    <property type="term" value="F:hydroxyisourate hydrolase activity"/>
    <property type="evidence" value="ECO:0007669"/>
    <property type="project" value="UniProtKB-EC"/>
</dbReference>
<dbReference type="PATRIC" id="fig|365046.3.peg.3336"/>
<comment type="function">
    <text evidence="2">Catalyzes the hydrolysis of 5-hydroxyisourate (HIU) to 2-oxo-4-hydroxy-4-carboxy-5-ureidoimidazoline (OHCU).</text>
</comment>
<dbReference type="InterPro" id="IPR023419">
    <property type="entry name" value="Transthyretin_CS"/>
</dbReference>
<keyword evidence="5 7" id="KW-0659">Purine metabolism</keyword>
<dbReference type="PROSITE" id="PS00768">
    <property type="entry name" value="TRANSTHYRETIN_1"/>
    <property type="match status" value="1"/>
</dbReference>
<dbReference type="Proteomes" id="UP000008385">
    <property type="component" value="Chromosome"/>
</dbReference>
<dbReference type="InterPro" id="IPR014306">
    <property type="entry name" value="Hydroxyisourate_hydrolase"/>
</dbReference>
<gene>
    <name evidence="9" type="ordered locus">Rta_32640</name>
</gene>
<feature type="domain" description="Transthyretin/hydroxyisourate hydrolase" evidence="8">
    <location>
        <begin position="25"/>
        <end position="139"/>
    </location>
</feature>
<dbReference type="PANTHER" id="PTHR10395">
    <property type="entry name" value="URICASE AND TRANSTHYRETIN-RELATED"/>
    <property type="match status" value="1"/>
</dbReference>
<dbReference type="PANTHER" id="PTHR10395:SF7">
    <property type="entry name" value="5-HYDROXYISOURATE HYDROLASE"/>
    <property type="match status" value="1"/>
</dbReference>
<dbReference type="NCBIfam" id="TIGR02962">
    <property type="entry name" value="hdxy_isourate"/>
    <property type="match status" value="1"/>
</dbReference>
<dbReference type="PROSITE" id="PS00769">
    <property type="entry name" value="TRANSTHYRETIN_2"/>
    <property type="match status" value="1"/>
</dbReference>
<dbReference type="AlphaFoldDB" id="F5XY51"/>
<reference evidence="9 10" key="2">
    <citation type="journal article" date="2011" name="PLoS ONE">
        <title>The Cyst-Dividing Bacterium Ramlibacter tataouinensis TTB310 Genome Reveals a Well-Stocked Toolbox for Adaptation to a Desert Environment.</title>
        <authorList>
            <person name="De Luca G."/>
            <person name="Barakat M."/>
            <person name="Ortet P."/>
            <person name="Fochesato S."/>
            <person name="Jourlin-Castelli C."/>
            <person name="Ansaldi M."/>
            <person name="Py B."/>
            <person name="Fichant G."/>
            <person name="Coutinho P.M."/>
            <person name="Voulhoux R."/>
            <person name="Bastien O."/>
            <person name="Marechal E."/>
            <person name="Henrissat B."/>
            <person name="Quentin Y."/>
            <person name="Noirot P."/>
            <person name="Filloux A."/>
            <person name="Mejean V."/>
            <person name="Dubow M.S."/>
            <person name="Barras F."/>
            <person name="Barbe V."/>
            <person name="Weissenbach J."/>
            <person name="Mihalcescu I."/>
            <person name="Vermeglio A."/>
            <person name="Achouak W."/>
            <person name="Heulin T."/>
        </authorList>
    </citation>
    <scope>NUCLEOTIDE SEQUENCE [LARGE SCALE GENOMIC DNA]</scope>
    <source>
        <strain evidence="10">ATCC BAA-407 / DSM 14655 / LMG 21543 / TTB310</strain>
    </source>
</reference>
<dbReference type="HOGENOM" id="CLU_115536_1_1_4"/>
<keyword evidence="10" id="KW-1185">Reference proteome</keyword>
<evidence type="ECO:0000259" key="8">
    <source>
        <dbReference type="Pfam" id="PF00576"/>
    </source>
</evidence>
<organism evidence="9 10">
    <name type="scientific">Ramlibacter tataouinensis (strain ATCC BAA-407 / DSM 14655 / LMG 21543 / TTB310)</name>
    <dbReference type="NCBI Taxonomy" id="365046"/>
    <lineage>
        <taxon>Bacteria</taxon>
        <taxon>Pseudomonadati</taxon>
        <taxon>Pseudomonadota</taxon>
        <taxon>Betaproteobacteria</taxon>
        <taxon>Burkholderiales</taxon>
        <taxon>Comamonadaceae</taxon>
        <taxon>Ramlibacter</taxon>
    </lineage>
</organism>
<comment type="similarity">
    <text evidence="3 7">Belongs to the transthyretin family. 5-hydroxyisourate hydrolase subfamily.</text>
</comment>
<dbReference type="GO" id="GO:0006144">
    <property type="term" value="P:purine nucleobase metabolic process"/>
    <property type="evidence" value="ECO:0007669"/>
    <property type="project" value="UniProtKB-KW"/>
</dbReference>
<dbReference type="STRING" id="365046.Rta_32640"/>
<evidence type="ECO:0000256" key="5">
    <source>
        <dbReference type="ARBA" id="ARBA00022631"/>
    </source>
</evidence>
<evidence type="ECO:0000256" key="4">
    <source>
        <dbReference type="ARBA" id="ARBA00011881"/>
    </source>
</evidence>
<protein>
    <recommendedName>
        <fullName evidence="7">5-hydroxyisourate hydrolase</fullName>
        <shortName evidence="7">HIU hydrolase</shortName>
        <shortName evidence="7">HIUHase</shortName>
        <ecNumber evidence="7">3.5.2.17</ecNumber>
    </recommendedName>
</protein>
<evidence type="ECO:0000256" key="1">
    <source>
        <dbReference type="ARBA" id="ARBA00001043"/>
    </source>
</evidence>
<evidence type="ECO:0000256" key="7">
    <source>
        <dbReference type="RuleBase" id="RU361270"/>
    </source>
</evidence>
<evidence type="ECO:0000256" key="3">
    <source>
        <dbReference type="ARBA" id="ARBA00009850"/>
    </source>
</evidence>
<evidence type="ECO:0000256" key="6">
    <source>
        <dbReference type="ARBA" id="ARBA00022801"/>
    </source>
</evidence>
<dbReference type="Pfam" id="PF00576">
    <property type="entry name" value="Transthyretin"/>
    <property type="match status" value="1"/>
</dbReference>
<accession>F5XY51</accession>